<name>A0A2P2QT82_RHIMU</name>
<evidence type="ECO:0000256" key="1">
    <source>
        <dbReference type="SAM" id="Phobius"/>
    </source>
</evidence>
<keyword evidence="1" id="KW-1133">Transmembrane helix</keyword>
<protein>
    <submittedName>
        <fullName evidence="2">Uncharacterized protein</fullName>
    </submittedName>
</protein>
<evidence type="ECO:0000313" key="2">
    <source>
        <dbReference type="EMBL" id="MBX70111.1"/>
    </source>
</evidence>
<feature type="transmembrane region" description="Helical" evidence="1">
    <location>
        <begin position="6"/>
        <end position="27"/>
    </location>
</feature>
<organism evidence="2">
    <name type="scientific">Rhizophora mucronata</name>
    <name type="common">Asiatic mangrove</name>
    <dbReference type="NCBI Taxonomy" id="61149"/>
    <lineage>
        <taxon>Eukaryota</taxon>
        <taxon>Viridiplantae</taxon>
        <taxon>Streptophyta</taxon>
        <taxon>Embryophyta</taxon>
        <taxon>Tracheophyta</taxon>
        <taxon>Spermatophyta</taxon>
        <taxon>Magnoliopsida</taxon>
        <taxon>eudicotyledons</taxon>
        <taxon>Gunneridae</taxon>
        <taxon>Pentapetalae</taxon>
        <taxon>rosids</taxon>
        <taxon>fabids</taxon>
        <taxon>Malpighiales</taxon>
        <taxon>Rhizophoraceae</taxon>
        <taxon>Rhizophora</taxon>
    </lineage>
</organism>
<proteinExistence type="predicted"/>
<accession>A0A2P2QT82</accession>
<reference evidence="2" key="1">
    <citation type="submission" date="2018-02" db="EMBL/GenBank/DDBJ databases">
        <title>Rhizophora mucronata_Transcriptome.</title>
        <authorList>
            <person name="Meera S.P."/>
            <person name="Sreeshan A."/>
            <person name="Augustine A."/>
        </authorList>
    </citation>
    <scope>NUCLEOTIDE SEQUENCE</scope>
    <source>
        <tissue evidence="2">Leaf</tissue>
    </source>
</reference>
<dbReference type="AlphaFoldDB" id="A0A2P2QT82"/>
<sequence>MLIVLITKAFMSIIHVCSAFWFLNLLSGHICKTQLIM</sequence>
<dbReference type="EMBL" id="GGEC01089627">
    <property type="protein sequence ID" value="MBX70111.1"/>
    <property type="molecule type" value="Transcribed_RNA"/>
</dbReference>
<keyword evidence="1" id="KW-0812">Transmembrane</keyword>
<keyword evidence="1" id="KW-0472">Membrane</keyword>